<dbReference type="RefSeq" id="WP_153572331.1">
    <property type="nucleotide sequence ID" value="NZ_CP045725.1"/>
</dbReference>
<gene>
    <name evidence="2" type="ORF">Rai3103_09080</name>
</gene>
<dbReference type="EMBL" id="CP045725">
    <property type="protein sequence ID" value="QGF23801.1"/>
    <property type="molecule type" value="Genomic_DNA"/>
</dbReference>
<feature type="domain" description="Alpha-ketoglutarate-dependent dioxygenase AlkB-like" evidence="1">
    <location>
        <begin position="64"/>
        <end position="194"/>
    </location>
</feature>
<dbReference type="AlphaFoldDB" id="A0A5Q2FBM1"/>
<dbReference type="SUPFAM" id="SSF51197">
    <property type="entry name" value="Clavaminate synthase-like"/>
    <property type="match status" value="1"/>
</dbReference>
<evidence type="ECO:0000259" key="1">
    <source>
        <dbReference type="Pfam" id="PF13532"/>
    </source>
</evidence>
<sequence>MGGTATIQLEALFPVDVVDRPVRRVGPDATHVPDLLSLEDQRRLVAGSRAWPGQQITARGATLRRHVSEVPDWVVDIARTALGHGLPSPGEPDLDPATWTPNSALVTHLEPGAFLRVHRQQGTGPVVILSLGDSGEFRLGNTQAPTRPYRNVLLESGDAFVYGGIARASFVGMPRTRPHTAPDWCGLTEGRIDIALTTLA</sequence>
<name>A0A5Q2FBM1_9ACTN</name>
<dbReference type="Gene3D" id="2.60.120.590">
    <property type="entry name" value="Alpha-ketoglutarate-dependent dioxygenase AlkB-like"/>
    <property type="match status" value="1"/>
</dbReference>
<proteinExistence type="predicted"/>
<accession>A0A5Q2FBM1</accession>
<dbReference type="Pfam" id="PF13532">
    <property type="entry name" value="2OG-FeII_Oxy_2"/>
    <property type="match status" value="1"/>
</dbReference>
<evidence type="ECO:0000313" key="3">
    <source>
        <dbReference type="Proteomes" id="UP000386847"/>
    </source>
</evidence>
<dbReference type="KEGG" id="rain:Rai3103_09080"/>
<evidence type="ECO:0000313" key="2">
    <source>
        <dbReference type="EMBL" id="QGF23801.1"/>
    </source>
</evidence>
<dbReference type="InterPro" id="IPR037151">
    <property type="entry name" value="AlkB-like_sf"/>
</dbReference>
<dbReference type="Proteomes" id="UP000386847">
    <property type="component" value="Chromosome"/>
</dbReference>
<protein>
    <recommendedName>
        <fullName evidence="1">Alpha-ketoglutarate-dependent dioxygenase AlkB-like domain-containing protein</fullName>
    </recommendedName>
</protein>
<keyword evidence="3" id="KW-1185">Reference proteome</keyword>
<organism evidence="2 3">
    <name type="scientific">Raineyella fluvialis</name>
    <dbReference type="NCBI Taxonomy" id="2662261"/>
    <lineage>
        <taxon>Bacteria</taxon>
        <taxon>Bacillati</taxon>
        <taxon>Actinomycetota</taxon>
        <taxon>Actinomycetes</taxon>
        <taxon>Propionibacteriales</taxon>
        <taxon>Propionibacteriaceae</taxon>
        <taxon>Raineyella</taxon>
    </lineage>
</organism>
<dbReference type="InterPro" id="IPR027450">
    <property type="entry name" value="AlkB-like"/>
</dbReference>
<reference evidence="2 3" key="1">
    <citation type="submission" date="2019-10" db="EMBL/GenBank/DDBJ databases">
        <title>Genomic analysis of Raineyella sp. CBA3103.</title>
        <authorList>
            <person name="Roh S.W."/>
        </authorList>
    </citation>
    <scope>NUCLEOTIDE SEQUENCE [LARGE SCALE GENOMIC DNA]</scope>
    <source>
        <strain evidence="2 3">CBA3103</strain>
    </source>
</reference>